<dbReference type="EMBL" id="KB206860">
    <property type="protein sequence ID" value="ELP87254.1"/>
    <property type="molecule type" value="Genomic_DNA"/>
</dbReference>
<reference evidence="4 5" key="1">
    <citation type="submission" date="2012-10" db="EMBL/GenBank/DDBJ databases">
        <authorList>
            <person name="Zafar N."/>
            <person name="Inman J."/>
            <person name="Hall N."/>
            <person name="Lorenzi H."/>
            <person name="Caler E."/>
        </authorList>
    </citation>
    <scope>NUCLEOTIDE SEQUENCE [LARGE SCALE GENOMIC DNA]</scope>
    <source>
        <strain evidence="4 5">IP1</strain>
    </source>
</reference>
<feature type="compositionally biased region" description="Basic and acidic residues" evidence="1">
    <location>
        <begin position="1772"/>
        <end position="1782"/>
    </location>
</feature>
<feature type="compositionally biased region" description="Low complexity" evidence="1">
    <location>
        <begin position="1746"/>
        <end position="1763"/>
    </location>
</feature>
<name>A0A0A1U049_ENTIV</name>
<keyword evidence="3" id="KW-0732">Signal</keyword>
<accession>A0A0A1U049</accession>
<evidence type="ECO:0000256" key="1">
    <source>
        <dbReference type="SAM" id="MobiDB-lite"/>
    </source>
</evidence>
<keyword evidence="2" id="KW-1133">Transmembrane helix</keyword>
<feature type="compositionally biased region" description="Low complexity" evidence="1">
    <location>
        <begin position="1789"/>
        <end position="1800"/>
    </location>
</feature>
<gene>
    <name evidence="4" type="ORF">EIN_094910</name>
</gene>
<dbReference type="Proteomes" id="UP000014680">
    <property type="component" value="Unassembled WGS sequence"/>
</dbReference>
<feature type="transmembrane region" description="Helical" evidence="2">
    <location>
        <begin position="1676"/>
        <end position="1701"/>
    </location>
</feature>
<dbReference type="OrthoDB" id="30041at2759"/>
<evidence type="ECO:0000313" key="5">
    <source>
        <dbReference type="Proteomes" id="UP000014680"/>
    </source>
</evidence>
<evidence type="ECO:0000313" key="4">
    <source>
        <dbReference type="EMBL" id="ELP87254.1"/>
    </source>
</evidence>
<feature type="signal peptide" evidence="3">
    <location>
        <begin position="1"/>
        <end position="18"/>
    </location>
</feature>
<feature type="compositionally biased region" description="Basic and acidic residues" evidence="1">
    <location>
        <begin position="1726"/>
        <end position="1743"/>
    </location>
</feature>
<dbReference type="RefSeq" id="XP_004254025.1">
    <property type="nucleotide sequence ID" value="XM_004253977.1"/>
</dbReference>
<keyword evidence="5" id="KW-1185">Reference proteome</keyword>
<evidence type="ECO:0000256" key="2">
    <source>
        <dbReference type="SAM" id="Phobius"/>
    </source>
</evidence>
<proteinExistence type="predicted"/>
<dbReference type="KEGG" id="eiv:EIN_094910"/>
<dbReference type="VEuPathDB" id="AmoebaDB:EIN_094910"/>
<keyword evidence="2" id="KW-0812">Transmembrane</keyword>
<feature type="region of interest" description="Disordered" evidence="1">
    <location>
        <begin position="1725"/>
        <end position="1808"/>
    </location>
</feature>
<dbReference type="GeneID" id="14886469"/>
<feature type="chain" id="PRO_5001980092" evidence="3">
    <location>
        <begin position="19"/>
        <end position="1808"/>
    </location>
</feature>
<evidence type="ECO:0000256" key="3">
    <source>
        <dbReference type="SAM" id="SignalP"/>
    </source>
</evidence>
<sequence length="1808" mass="195317">MLVLALLLATGLTRPSECNTYITLTQSSSPTLFHNMSVNCYLVIPSGVTLSVTDIYGTGKVIIVSGGALVAESFTSGFIENSGTLTISRATENSKLQNNIGATCTLQFSATTTSVGFLSNNGNLVFSETQMKTDGEDLLITFNQLYTTASFIVTPRYQLICNTLGTMDATTALSITSNKYKIQVVQVDSNLIFYQFFNMIYFQTTSTLENTVKCTATNSMPMSTLASSHENGYIVCPCHLLGVTCSLNYGSFNTTITANTNVKIGEISGNEVTIKGTEASTRIYIGTLKANTTHLQSATFTITTASGSIDTNKGDVSIAAFSGLSLRGENTKLVVSSTTTPTYTISGGSLMLLASSGKPTITTTGTIVKSTVTFGAISFSATVNLDQNGELDLTRITGVSTGDGAPSIKGVSGAVVYPPYYQDPLKVLGLLKNEWKSSCDKMKLTFDTSPTPPTCSLCEVEDPFNIDHFGCTAYKTSGTNTLTIDDNNSGLFTNKKLIVYRDGITVSKDVVFSELSLSNRNNILIQCTTEGSQPIVKPKVLTDYKSLTLKNVVLDLTGVTANIALASLTLVNSVVKNPTLETNNVVNIGTLSMDSKSKVEVPTGYKLVVETANFDMSTLEGDNNGPLINTDSFASFVVNGIVSVQDPPTATHYMVIAISTSAQVYQGSLPTQIKNKCSQRALVYNSDVQSFNCSSLTQLETKTCTVNSTYLKDSVDLDKDVYLSNPDKACPCYNDISGKGGDCLIHLETTSATPVTVMATKDEHRFTKMELTGNFTLNLKVLVIYSTLTLNGGVVTINSESNTKIAAIEITKTTTLVLNTPSTIGKITVKDGVEFTLKCNYDTFIEASNVGAFGLYVGKTLSIRGADSIVTINLLDVKMTATQMSKVYIFGGAKLNFSEATVKLEKSKDFKDTSVIEADNVNSITFVNTNNKDPVKTEMSGEAAAQVCTPFVLFSTASQTEEKFRTANSDLGCGGSMWIICPTGVKRSNYVCKGSTECVFADPINKETIQINAFESNSYVNTRDCPCSKSTGSVFTSGCNTKIPGTLSGMTITNITGNFKQLKAEASVNLGFRTVIVEELMLRGKVVIFSDEKIDNDTFTDDTTYSGVGSLTATVLNIYTKQPTKLTFNVPTSILGTKSSETASLLILFTKTSYIGLGNVKKDKEENGNVYTYLGNSTSVAITAEQKSEDKEVKFTLELAPEVANSDISLSGNVPFIIDSDFIARSVVVSRGSNNDTINALPFIQLKESRYFSVESLSVIPLELTSYVVTYASDIYHVSIANEDKMSQSLKTDIDHSMLLYKTSADDETRPPILCELTVPVPEEPDTPDVTPTAFVKMEGEDNTTTLVSVVQYNETAADNAKIYNRSGCPCNGRYCVTTITAEYTALINATSIGSNQINQFIVQNTKAVEVASDILNTKVMTVNGDAPVVFSIDTLTVGKTFEFNADTVNMTFNNTKKMSIAPFTINQPQNSDKSIHVALYSRSSSLSNNFEFSKVDVFDDLVVEDAADNERMALFVTSSASTNITNLEVSNARLYLQQGKFNILDNEVVLLIKKPEAFPLMFSTGASVSWPEGTIKIVVDPSLPKDVPIFIMRVGLGKNFTAENGVKFSVVEGTKAAHLKSASFSSYTIKQICSIYVALVPSDFVEAGYECPTDPTDASEQNNLEPIVKKDVPTWVIVILIIIGIFIVIILILFVVFVIVARKILLKRKAPKVFNDEDNMFFKTEPSEDTKETTKEETKDDSSLEESSSSMSSSSSSKSDSNSESESDSNSDIKSESKTSNKSDVQQKNNVSNKSTSKSDTSDDESN</sequence>
<keyword evidence="2" id="KW-0472">Membrane</keyword>
<organism evidence="4 5">
    <name type="scientific">Entamoeba invadens IP1</name>
    <dbReference type="NCBI Taxonomy" id="370355"/>
    <lineage>
        <taxon>Eukaryota</taxon>
        <taxon>Amoebozoa</taxon>
        <taxon>Evosea</taxon>
        <taxon>Archamoebae</taxon>
        <taxon>Mastigamoebida</taxon>
        <taxon>Entamoebidae</taxon>
        <taxon>Entamoeba</taxon>
    </lineage>
</organism>
<protein>
    <submittedName>
        <fullName evidence="4">Uncharacterized protein</fullName>
    </submittedName>
</protein>